<keyword evidence="3" id="KW-0132">Cell division</keyword>
<dbReference type="Pfam" id="PF02984">
    <property type="entry name" value="Cyclin_C"/>
    <property type="match status" value="1"/>
</dbReference>
<evidence type="ECO:0000256" key="1">
    <source>
        <dbReference type="ARBA" id="ARBA00009065"/>
    </source>
</evidence>
<keyword evidence="4 7" id="KW-0195">Cyclin</keyword>
<evidence type="ECO:0000256" key="5">
    <source>
        <dbReference type="ARBA" id="ARBA00023306"/>
    </source>
</evidence>
<comment type="subunit">
    <text evidence="2">Interacts with the CDC2 protein kinase to form a serine/threonine kinase holoenzyme complex also known as maturation promoting factor (MPF). The cyclin subunit imparts substrate specificity to the complex.</text>
</comment>
<dbReference type="InterPro" id="IPR039361">
    <property type="entry name" value="Cyclin"/>
</dbReference>
<evidence type="ECO:0000259" key="8">
    <source>
        <dbReference type="SMART" id="SM00385"/>
    </source>
</evidence>
<dbReference type="CDD" id="cd20543">
    <property type="entry name" value="CYCLIN_AtCycD-like_rpt1"/>
    <property type="match status" value="1"/>
</dbReference>
<evidence type="ECO:0000313" key="10">
    <source>
        <dbReference type="Proteomes" id="UP001324115"/>
    </source>
</evidence>
<evidence type="ECO:0000256" key="4">
    <source>
        <dbReference type="ARBA" id="ARBA00023127"/>
    </source>
</evidence>
<evidence type="ECO:0000256" key="3">
    <source>
        <dbReference type="ARBA" id="ARBA00022618"/>
    </source>
</evidence>
<dbReference type="InterPro" id="IPR004367">
    <property type="entry name" value="Cyclin_C-dom"/>
</dbReference>
<dbReference type="PANTHER" id="PTHR10177">
    <property type="entry name" value="CYCLINS"/>
    <property type="match status" value="1"/>
</dbReference>
<comment type="caution">
    <text evidence="9">The sequence shown here is derived from an EMBL/GenBank/DDBJ whole genome shotgun (WGS) entry which is preliminary data.</text>
</comment>
<dbReference type="GO" id="GO:0051301">
    <property type="term" value="P:cell division"/>
    <property type="evidence" value="ECO:0007669"/>
    <property type="project" value="UniProtKB-KW"/>
</dbReference>
<dbReference type="Pfam" id="PF00134">
    <property type="entry name" value="Cyclin_N"/>
    <property type="match status" value="1"/>
</dbReference>
<dbReference type="EMBL" id="JAXUIC010000005">
    <property type="protein sequence ID" value="KAK4588717.1"/>
    <property type="molecule type" value="Genomic_DNA"/>
</dbReference>
<evidence type="ECO:0000256" key="7">
    <source>
        <dbReference type="RuleBase" id="RU000383"/>
    </source>
</evidence>
<reference evidence="9 10" key="1">
    <citation type="journal article" date="2023" name="G3 (Bethesda)">
        <title>A haplotype-resolved chromosome-scale genome for Quercus rubra L. provides insights into the genetics of adaptive traits for red oak species.</title>
        <authorList>
            <person name="Kapoor B."/>
            <person name="Jenkins J."/>
            <person name="Schmutz J."/>
            <person name="Zhebentyayeva T."/>
            <person name="Kuelheim C."/>
            <person name="Coggeshall M."/>
            <person name="Heim C."/>
            <person name="Lasky J.R."/>
            <person name="Leites L."/>
            <person name="Islam-Faridi N."/>
            <person name="Romero-Severson J."/>
            <person name="DeLeo V.L."/>
            <person name="Lucas S.M."/>
            <person name="Lazic D."/>
            <person name="Gailing O."/>
            <person name="Carlson J."/>
            <person name="Staton M."/>
        </authorList>
    </citation>
    <scope>NUCLEOTIDE SEQUENCE [LARGE SCALE GENOMIC DNA]</scope>
    <source>
        <strain evidence="9">Pseudo-F2</strain>
    </source>
</reference>
<evidence type="ECO:0000313" key="9">
    <source>
        <dbReference type="EMBL" id="KAK4588717.1"/>
    </source>
</evidence>
<evidence type="ECO:0000256" key="2">
    <source>
        <dbReference type="ARBA" id="ARBA00011177"/>
    </source>
</evidence>
<sequence length="341" mass="39055">MNILCMRGLSSKVEDFNLSVQGEWELKKKKKNPVGCSLFFLRRQITVMAEEEEAKTHDHLACLNDLSCNEDNMSAIEQPLSNNHLPQFLVELDEQLDKQYCWLDILLSKEDENHAKLSTCFLKADMSLIIISARQEAVKWILAVNSYHDFSAFTAVLSVNYLDQFLLSFQSRSDMPMKPWMVQLAAVACLSLAAKVVEIHVPLLFDLQVEKSEYVFRPKSIQKMELSVLSLLDWKMNPVTPLSFMNHIIKMVPLGDHRHLEFSALFKHRVLSLLGDFKLVHYRPSVISAAVTLHVMKHMDFGGENLDSCKNELCGILQFNKEKLEACYQLIRTSLANGNNY</sequence>
<dbReference type="Gene3D" id="1.10.472.10">
    <property type="entry name" value="Cyclin-like"/>
    <property type="match status" value="2"/>
</dbReference>
<name>A0AAN7IW21_QUERU</name>
<dbReference type="FunFam" id="1.10.472.10:FF:000060">
    <property type="entry name" value="D6-type cyclin"/>
    <property type="match status" value="1"/>
</dbReference>
<gene>
    <name evidence="9" type="ORF">RGQ29_019648</name>
</gene>
<protein>
    <recommendedName>
        <fullName evidence="6">B-like cyclin</fullName>
    </recommendedName>
</protein>
<dbReference type="SMART" id="SM00385">
    <property type="entry name" value="CYCLIN"/>
    <property type="match status" value="1"/>
</dbReference>
<dbReference type="Proteomes" id="UP001324115">
    <property type="component" value="Unassembled WGS sequence"/>
</dbReference>
<dbReference type="AlphaFoldDB" id="A0AAN7IW21"/>
<evidence type="ECO:0000256" key="6">
    <source>
        <dbReference type="ARBA" id="ARBA00032263"/>
    </source>
</evidence>
<organism evidence="9 10">
    <name type="scientific">Quercus rubra</name>
    <name type="common">Northern red oak</name>
    <name type="synonym">Quercus borealis</name>
    <dbReference type="NCBI Taxonomy" id="3512"/>
    <lineage>
        <taxon>Eukaryota</taxon>
        <taxon>Viridiplantae</taxon>
        <taxon>Streptophyta</taxon>
        <taxon>Embryophyta</taxon>
        <taxon>Tracheophyta</taxon>
        <taxon>Spermatophyta</taxon>
        <taxon>Magnoliopsida</taxon>
        <taxon>eudicotyledons</taxon>
        <taxon>Gunneridae</taxon>
        <taxon>Pentapetalae</taxon>
        <taxon>rosids</taxon>
        <taxon>fabids</taxon>
        <taxon>Fagales</taxon>
        <taxon>Fagaceae</taxon>
        <taxon>Quercus</taxon>
    </lineage>
</organism>
<dbReference type="InterPro" id="IPR006671">
    <property type="entry name" value="Cyclin_N"/>
</dbReference>
<keyword evidence="5" id="KW-0131">Cell cycle</keyword>
<proteinExistence type="inferred from homology"/>
<dbReference type="InterPro" id="IPR036915">
    <property type="entry name" value="Cyclin-like_sf"/>
</dbReference>
<feature type="domain" description="Cyclin-like" evidence="8">
    <location>
        <begin position="139"/>
        <end position="230"/>
    </location>
</feature>
<dbReference type="CDD" id="cd20544">
    <property type="entry name" value="CYCLIN_AtCycD-like_rpt2"/>
    <property type="match status" value="1"/>
</dbReference>
<comment type="similarity">
    <text evidence="1">Belongs to the cyclin family. Cyclin D subfamily.</text>
</comment>
<dbReference type="InterPro" id="IPR013763">
    <property type="entry name" value="Cyclin-like_dom"/>
</dbReference>
<keyword evidence="10" id="KW-1185">Reference proteome</keyword>
<dbReference type="SUPFAM" id="SSF47954">
    <property type="entry name" value="Cyclin-like"/>
    <property type="match status" value="2"/>
</dbReference>
<accession>A0AAN7IW21</accession>